<dbReference type="Gene3D" id="3.40.50.720">
    <property type="entry name" value="NAD(P)-binding Rossmann-like Domain"/>
    <property type="match status" value="1"/>
</dbReference>
<feature type="domain" description="UDP-glucose/GDP-mannose dehydrogenase N-terminal" evidence="2">
    <location>
        <begin position="3"/>
        <end position="74"/>
    </location>
</feature>
<dbReference type="GO" id="GO:0051287">
    <property type="term" value="F:NAD binding"/>
    <property type="evidence" value="ECO:0007669"/>
    <property type="project" value="InterPro"/>
</dbReference>
<dbReference type="GO" id="GO:0006024">
    <property type="term" value="P:glycosaminoglycan biosynthetic process"/>
    <property type="evidence" value="ECO:0007669"/>
    <property type="project" value="TreeGrafter"/>
</dbReference>
<dbReference type="SUPFAM" id="SSF51735">
    <property type="entry name" value="NAD(P)-binding Rossmann-fold domains"/>
    <property type="match status" value="1"/>
</dbReference>
<reference evidence="3" key="1">
    <citation type="submission" date="2023-05" db="EMBL/GenBank/DDBJ databases">
        <title>Nepenthes gracilis genome sequencing.</title>
        <authorList>
            <person name="Fukushima K."/>
        </authorList>
    </citation>
    <scope>NUCLEOTIDE SEQUENCE</scope>
    <source>
        <strain evidence="3">SING2019-196</strain>
    </source>
</reference>
<dbReference type="Pfam" id="PF03721">
    <property type="entry name" value="UDPG_MGDP_dh_N"/>
    <property type="match status" value="1"/>
</dbReference>
<dbReference type="InterPro" id="IPR036291">
    <property type="entry name" value="NAD(P)-bd_dom_sf"/>
</dbReference>
<gene>
    <name evidence="3" type="ORF">Nepgr_032093</name>
</gene>
<keyword evidence="4" id="KW-1185">Reference proteome</keyword>
<name>A0AAD3TIN3_NEPGR</name>
<dbReference type="AlphaFoldDB" id="A0AAD3TIN3"/>
<dbReference type="PANTHER" id="PTHR11374">
    <property type="entry name" value="UDP-GLUCOSE DEHYDROGENASE/UDP-MANNAC DEHYDROGENASE"/>
    <property type="match status" value="1"/>
</dbReference>
<accession>A0AAD3TIN3</accession>
<dbReference type="InterPro" id="IPR001732">
    <property type="entry name" value="UDP-Glc/GDP-Man_DH_N"/>
</dbReference>
<dbReference type="GO" id="GO:0003979">
    <property type="term" value="F:UDP-glucose 6-dehydrogenase activity"/>
    <property type="evidence" value="ECO:0007669"/>
    <property type="project" value="UniProtKB-EC"/>
</dbReference>
<evidence type="ECO:0000259" key="2">
    <source>
        <dbReference type="Pfam" id="PF03721"/>
    </source>
</evidence>
<organism evidence="3 4">
    <name type="scientific">Nepenthes gracilis</name>
    <name type="common">Slender pitcher plant</name>
    <dbReference type="NCBI Taxonomy" id="150966"/>
    <lineage>
        <taxon>Eukaryota</taxon>
        <taxon>Viridiplantae</taxon>
        <taxon>Streptophyta</taxon>
        <taxon>Embryophyta</taxon>
        <taxon>Tracheophyta</taxon>
        <taxon>Spermatophyta</taxon>
        <taxon>Magnoliopsida</taxon>
        <taxon>eudicotyledons</taxon>
        <taxon>Gunneridae</taxon>
        <taxon>Pentapetalae</taxon>
        <taxon>Caryophyllales</taxon>
        <taxon>Nepenthaceae</taxon>
        <taxon>Nepenthes</taxon>
    </lineage>
</organism>
<protein>
    <recommendedName>
        <fullName evidence="2">UDP-glucose/GDP-mannose dehydrogenase N-terminal domain-containing protein</fullName>
    </recommendedName>
</protein>
<comment type="caution">
    <text evidence="3">The sequence shown here is derived from an EMBL/GenBank/DDBJ whole genome shotgun (WGS) entry which is preliminary data.</text>
</comment>
<sequence length="83" mass="9192">MVKICCIGAEYVGGPAMAAMALKCSSIEAVVVDISVSRINAWNSNQFLIYEPSLEDVVKQLRGKNLFFSIDVEKCYSLNLRTE</sequence>
<dbReference type="EMBL" id="BSYO01000038">
    <property type="protein sequence ID" value="GMH30250.1"/>
    <property type="molecule type" value="Genomic_DNA"/>
</dbReference>
<dbReference type="GO" id="GO:0005634">
    <property type="term" value="C:nucleus"/>
    <property type="evidence" value="ECO:0007669"/>
    <property type="project" value="TreeGrafter"/>
</dbReference>
<evidence type="ECO:0000313" key="4">
    <source>
        <dbReference type="Proteomes" id="UP001279734"/>
    </source>
</evidence>
<proteinExistence type="predicted"/>
<evidence type="ECO:0000256" key="1">
    <source>
        <dbReference type="ARBA" id="ARBA00047473"/>
    </source>
</evidence>
<dbReference type="Proteomes" id="UP001279734">
    <property type="component" value="Unassembled WGS sequence"/>
</dbReference>
<dbReference type="PANTHER" id="PTHR11374:SF3">
    <property type="entry name" value="UDP-GLUCOSE 6-DEHYDROGENASE"/>
    <property type="match status" value="1"/>
</dbReference>
<dbReference type="InterPro" id="IPR028356">
    <property type="entry name" value="UDPglc_DH_euk"/>
</dbReference>
<comment type="catalytic activity">
    <reaction evidence="1">
        <text>UDP-alpha-D-glucose + 2 NAD(+) + H2O = UDP-alpha-D-glucuronate + 2 NADH + 3 H(+)</text>
        <dbReference type="Rhea" id="RHEA:23596"/>
        <dbReference type="ChEBI" id="CHEBI:15377"/>
        <dbReference type="ChEBI" id="CHEBI:15378"/>
        <dbReference type="ChEBI" id="CHEBI:57540"/>
        <dbReference type="ChEBI" id="CHEBI:57945"/>
        <dbReference type="ChEBI" id="CHEBI:58052"/>
        <dbReference type="ChEBI" id="CHEBI:58885"/>
        <dbReference type="EC" id="1.1.1.22"/>
    </reaction>
</comment>
<evidence type="ECO:0000313" key="3">
    <source>
        <dbReference type="EMBL" id="GMH30250.1"/>
    </source>
</evidence>